<evidence type="ECO:0000313" key="2">
    <source>
        <dbReference type="Proteomes" id="UP000317944"/>
    </source>
</evidence>
<sequence length="195" mass="23258">MIVIEEIKYFIDAHFIPGIGWELIEDVVIDHRKLSKEERTKFKEEILYIKNLLEQNQFEIVKKIIVNSNLEGTKLSDIEHMQRFVNEILPIIEKFELKKDISYIPLESLKYMFETIIIPTKTSLSYPFLAIDIQREGDTFIQHFKQDLEYVEQAFKKNDKSKIEEILQISHEKGVYIFDSEYRDSFIQEVMKSLS</sequence>
<dbReference type="RefSeq" id="WP_142509336.1">
    <property type="nucleotide sequence ID" value="NZ_SADV01000010.1"/>
</dbReference>
<dbReference type="Proteomes" id="UP000317944">
    <property type="component" value="Unassembled WGS sequence"/>
</dbReference>
<gene>
    <name evidence="1" type="ORF">C7Y47_14025</name>
</gene>
<dbReference type="OrthoDB" id="2732471at2"/>
<dbReference type="EMBL" id="SADV01000010">
    <property type="protein sequence ID" value="TQR31732.1"/>
    <property type="molecule type" value="Genomic_DNA"/>
</dbReference>
<name>A0A544UGC5_LYSSH</name>
<dbReference type="AlphaFoldDB" id="A0A544UGC5"/>
<evidence type="ECO:0000313" key="1">
    <source>
        <dbReference type="EMBL" id="TQR31732.1"/>
    </source>
</evidence>
<proteinExistence type="predicted"/>
<reference evidence="1 2" key="1">
    <citation type="submission" date="2018-03" db="EMBL/GenBank/DDBJ databases">
        <title>Aerobic endospore-forming bacteria genome sequencing and assembly.</title>
        <authorList>
            <person name="Cavalcante D.A."/>
            <person name="Driks A."/>
            <person name="Putonti C."/>
            <person name="De-Souza M.T."/>
        </authorList>
    </citation>
    <scope>NUCLEOTIDE SEQUENCE [LARGE SCALE GENOMIC DNA]</scope>
    <source>
        <strain evidence="1 2">SDF0037</strain>
    </source>
</reference>
<organism evidence="1 2">
    <name type="scientific">Lysinibacillus sphaericus</name>
    <name type="common">Bacillus sphaericus</name>
    <dbReference type="NCBI Taxonomy" id="1421"/>
    <lineage>
        <taxon>Bacteria</taxon>
        <taxon>Bacillati</taxon>
        <taxon>Bacillota</taxon>
        <taxon>Bacilli</taxon>
        <taxon>Bacillales</taxon>
        <taxon>Bacillaceae</taxon>
        <taxon>Lysinibacillus</taxon>
    </lineage>
</organism>
<accession>A0A544UGC5</accession>
<comment type="caution">
    <text evidence="1">The sequence shown here is derived from an EMBL/GenBank/DDBJ whole genome shotgun (WGS) entry which is preliminary data.</text>
</comment>
<protein>
    <submittedName>
        <fullName evidence="1">Uncharacterized protein</fullName>
    </submittedName>
</protein>